<dbReference type="AlphaFoldDB" id="A0A6I6ULB8"/>
<reference evidence="3 4" key="1">
    <citation type="submission" date="2019-06" db="EMBL/GenBank/DDBJ databases">
        <title>An operon consisting of a P-type ATPase gene and a transcriptional regular gene given the different cadmium resistance in Bacillus vietamensis 151-6 and Bacillus marisflavi 151-25.</title>
        <authorList>
            <person name="Yu X."/>
        </authorList>
    </citation>
    <scope>NUCLEOTIDE SEQUENCE [LARGE SCALE GENOMIC DNA]</scope>
    <source>
        <strain evidence="3 4">151-6</strain>
    </source>
</reference>
<sequence>MIKKVCWLTLLFLLFFGSIAFAHSGRTDSSGGHNCSDKSKAKGLCTGYHSHNGGGTSSSTSSPTSQPAATRSDKDCTDFGSYDEVVNYWNAKGYSATYDPENLDGWGNGVVDDGIPCEAPSGYDKTKINNSPEQLQHQQDETDMANGEEQGYAQGVKDGYQEATSNNSTTSGSDAFNEGYTAGYDKGYAEGKSKIDSENKQATDDGYSLGQKQDELTLPDKYANHAGLKKAFENGFNKALQERLEAKKQEFTKQGYNDGKKDKHSPPNGQDDELVAAYETGYKMAQEELRQEYYDKGYKAAFSLIEYKDPGYENDKFNSWFKDGFDSNKEVKKIEKAGFSLGKQGKKISVPTEFTKGEKIFKHYYELGYKEHEEEQKKTRSAAAGGFGLAALGWFGRRLYVAKKMIS</sequence>
<name>A0A6I6ULB8_9BACI</name>
<dbReference type="InterPro" id="IPR047773">
    <property type="entry name" value="YHYH_dom_bact"/>
</dbReference>
<gene>
    <name evidence="3" type="ORF">FHE72_04595</name>
</gene>
<protein>
    <submittedName>
        <fullName evidence="3">YHYH domain-containing protein</fullName>
    </submittedName>
</protein>
<dbReference type="NCBIfam" id="NF033223">
    <property type="entry name" value="YHYH_alt"/>
    <property type="match status" value="1"/>
</dbReference>
<feature type="region of interest" description="Disordered" evidence="1">
    <location>
        <begin position="52"/>
        <end position="76"/>
    </location>
</feature>
<feature type="signal peptide" evidence="2">
    <location>
        <begin position="1"/>
        <end position="22"/>
    </location>
</feature>
<evidence type="ECO:0000313" key="4">
    <source>
        <dbReference type="Proteomes" id="UP000465062"/>
    </source>
</evidence>
<organism evidence="3 4">
    <name type="scientific">Rossellomorea vietnamensis</name>
    <dbReference type="NCBI Taxonomy" id="218284"/>
    <lineage>
        <taxon>Bacteria</taxon>
        <taxon>Bacillati</taxon>
        <taxon>Bacillota</taxon>
        <taxon>Bacilli</taxon>
        <taxon>Bacillales</taxon>
        <taxon>Bacillaceae</taxon>
        <taxon>Rossellomorea</taxon>
    </lineage>
</organism>
<dbReference type="KEGG" id="bvq:FHE72_04595"/>
<proteinExistence type="predicted"/>
<dbReference type="RefSeq" id="WP_159361376.1">
    <property type="nucleotide sequence ID" value="NZ_CP047394.1"/>
</dbReference>
<dbReference type="EMBL" id="CP047394">
    <property type="protein sequence ID" value="QHE60399.1"/>
    <property type="molecule type" value="Genomic_DNA"/>
</dbReference>
<accession>A0A6I6ULB8</accession>
<evidence type="ECO:0000313" key="3">
    <source>
        <dbReference type="EMBL" id="QHE60399.1"/>
    </source>
</evidence>
<dbReference type="Proteomes" id="UP000465062">
    <property type="component" value="Chromosome"/>
</dbReference>
<evidence type="ECO:0000256" key="2">
    <source>
        <dbReference type="SAM" id="SignalP"/>
    </source>
</evidence>
<evidence type="ECO:0000256" key="1">
    <source>
        <dbReference type="SAM" id="MobiDB-lite"/>
    </source>
</evidence>
<feature type="compositionally biased region" description="Low complexity" evidence="1">
    <location>
        <begin position="52"/>
        <end position="65"/>
    </location>
</feature>
<keyword evidence="2" id="KW-0732">Signal</keyword>
<feature type="region of interest" description="Disordered" evidence="1">
    <location>
        <begin position="251"/>
        <end position="271"/>
    </location>
</feature>
<feature type="chain" id="PRO_5026151342" evidence="2">
    <location>
        <begin position="23"/>
        <end position="407"/>
    </location>
</feature>